<protein>
    <recommendedName>
        <fullName evidence="7">SUN domain-containing protein</fullName>
    </recommendedName>
</protein>
<evidence type="ECO:0000313" key="8">
    <source>
        <dbReference type="EMBL" id="PSS16707.1"/>
    </source>
</evidence>
<keyword evidence="9" id="KW-1185">Reference proteome</keyword>
<name>A0A2T3AZW9_AMORE</name>
<dbReference type="RefSeq" id="XP_024720215.1">
    <property type="nucleotide sequence ID" value="XM_024865790.1"/>
</dbReference>
<dbReference type="PANTHER" id="PTHR12911:SF8">
    <property type="entry name" value="KLAROID PROTEIN-RELATED"/>
    <property type="match status" value="1"/>
</dbReference>
<evidence type="ECO:0000256" key="4">
    <source>
        <dbReference type="ARBA" id="ARBA00023136"/>
    </source>
</evidence>
<dbReference type="InterPro" id="IPR012919">
    <property type="entry name" value="SUN_dom"/>
</dbReference>
<feature type="compositionally biased region" description="Low complexity" evidence="5">
    <location>
        <begin position="30"/>
        <end position="46"/>
    </location>
</feature>
<sequence length="752" mass="83120">MSAPRRSTRAASRAASSRGTSPAISEQDIPATPSARRTTRRSAASPLPAVGLRTSTAYGTNSTAQPSSMRGPDSQDPITNVLTGLLDPVREEDDEEESSPLRNRTGGPRRGKGSRRGGSATSATPATDRSFAHESGIFGEAGIDSSSYVEESGLETIQENPAAKESVVENTANGSVVQNAALENQTPIVTEIARNTRVEGAHEQAATAPGLISRFISQAGELVSAVLAYVMSSLLWLRSLLKRTRGISVMTIFAIAVIFITLKSQINTESIRWYGPLDVTHNIGQFIPYAVAHPLSAFRDGGVQDLHRRVTALEYDIAHLKTRTDLDAEAVSRLEEVLPDFIVCKQDEQGNMQIPDNFWHALQDKIRSDKSLFETQISETATKARSSTGLSKKEVISIAQKQAENVFDKSSTKNWEKFLNSNRAKIISWSGEEFDKQMDSMRKDVITSKSDFMRLIEKNWMDTKEEIQTQLDPQRKMLDLTLRRLTKLEENAVGVTRDEARAIALEVSKKLISTAQLDSLARANLQSSASGSLLRVNHFSPGTGAVVNPSLTSPNYVFPSMQRNTLFKIASWIAYRPVPVPNPPEAALSRWEEHGDCWCSPVRDSDGSAPRLAVITSNNIYPDQVVVEHIPTTAALEPGAAPREMELLAFIDDVSTYRAIKARSDEIFVDEAQEEEQPPPGFVRVGTWTYDIETMQNIQSFPVQVDLKMFAGRSYTRHLIVRMKNNWGAEKTDYTCLYRVRVNGEIAQPEEY</sequence>
<dbReference type="PROSITE" id="PS51469">
    <property type="entry name" value="SUN"/>
    <property type="match status" value="1"/>
</dbReference>
<evidence type="ECO:0000256" key="6">
    <source>
        <dbReference type="SAM" id="Phobius"/>
    </source>
</evidence>
<dbReference type="AlphaFoldDB" id="A0A2T3AZW9"/>
<dbReference type="EMBL" id="KZ679012">
    <property type="protein sequence ID" value="PSS16707.1"/>
    <property type="molecule type" value="Genomic_DNA"/>
</dbReference>
<dbReference type="Gene3D" id="2.60.120.260">
    <property type="entry name" value="Galactose-binding domain-like"/>
    <property type="match status" value="1"/>
</dbReference>
<dbReference type="Pfam" id="PF07738">
    <property type="entry name" value="Sad1_UNC"/>
    <property type="match status" value="1"/>
</dbReference>
<dbReference type="PANTHER" id="PTHR12911">
    <property type="entry name" value="SAD1/UNC-84-LIKE PROTEIN-RELATED"/>
    <property type="match status" value="1"/>
</dbReference>
<evidence type="ECO:0000256" key="3">
    <source>
        <dbReference type="ARBA" id="ARBA00022989"/>
    </source>
</evidence>
<dbReference type="OrthoDB" id="342281at2759"/>
<dbReference type="GO" id="GO:0043495">
    <property type="term" value="F:protein-membrane adaptor activity"/>
    <property type="evidence" value="ECO:0007669"/>
    <property type="project" value="TreeGrafter"/>
</dbReference>
<feature type="region of interest" description="Disordered" evidence="5">
    <location>
        <begin position="1"/>
        <end position="132"/>
    </location>
</feature>
<evidence type="ECO:0000313" key="9">
    <source>
        <dbReference type="Proteomes" id="UP000241818"/>
    </source>
</evidence>
<comment type="subcellular location">
    <subcellularLocation>
        <location evidence="1">Membrane</location>
    </subcellularLocation>
</comment>
<gene>
    <name evidence="8" type="ORF">M430DRAFT_28458</name>
</gene>
<evidence type="ECO:0000256" key="1">
    <source>
        <dbReference type="ARBA" id="ARBA00004370"/>
    </source>
</evidence>
<keyword evidence="3 6" id="KW-1133">Transmembrane helix</keyword>
<evidence type="ECO:0000259" key="7">
    <source>
        <dbReference type="PROSITE" id="PS51469"/>
    </source>
</evidence>
<dbReference type="InterPro" id="IPR045119">
    <property type="entry name" value="SUN1-5"/>
</dbReference>
<feature type="domain" description="SUN" evidence="7">
    <location>
        <begin position="544"/>
        <end position="747"/>
    </location>
</feature>
<dbReference type="Proteomes" id="UP000241818">
    <property type="component" value="Unassembled WGS sequence"/>
</dbReference>
<proteinExistence type="predicted"/>
<dbReference type="STRING" id="857342.A0A2T3AZW9"/>
<dbReference type="GeneID" id="36573871"/>
<feature type="compositionally biased region" description="Low complexity" evidence="5">
    <location>
        <begin position="1"/>
        <end position="23"/>
    </location>
</feature>
<reference evidence="8 9" key="1">
    <citation type="journal article" date="2018" name="New Phytol.">
        <title>Comparative genomics and transcriptomics depict ericoid mycorrhizal fungi as versatile saprotrophs and plant mutualists.</title>
        <authorList>
            <person name="Martino E."/>
            <person name="Morin E."/>
            <person name="Grelet G.A."/>
            <person name="Kuo A."/>
            <person name="Kohler A."/>
            <person name="Daghino S."/>
            <person name="Barry K.W."/>
            <person name="Cichocki N."/>
            <person name="Clum A."/>
            <person name="Dockter R.B."/>
            <person name="Hainaut M."/>
            <person name="Kuo R.C."/>
            <person name="LaButti K."/>
            <person name="Lindahl B.D."/>
            <person name="Lindquist E.A."/>
            <person name="Lipzen A."/>
            <person name="Khouja H.R."/>
            <person name="Magnuson J."/>
            <person name="Murat C."/>
            <person name="Ohm R.A."/>
            <person name="Singer S.W."/>
            <person name="Spatafora J.W."/>
            <person name="Wang M."/>
            <person name="Veneault-Fourrey C."/>
            <person name="Henrissat B."/>
            <person name="Grigoriev I.V."/>
            <person name="Martin F.M."/>
            <person name="Perotto S."/>
        </authorList>
    </citation>
    <scope>NUCLEOTIDE SEQUENCE [LARGE SCALE GENOMIC DNA]</scope>
    <source>
        <strain evidence="8 9">ATCC 22711</strain>
    </source>
</reference>
<feature type="transmembrane region" description="Helical" evidence="6">
    <location>
        <begin position="244"/>
        <end position="262"/>
    </location>
</feature>
<accession>A0A2T3AZW9</accession>
<feature type="compositionally biased region" description="Polar residues" evidence="5">
    <location>
        <begin position="53"/>
        <end position="68"/>
    </location>
</feature>
<feature type="transmembrane region" description="Helical" evidence="6">
    <location>
        <begin position="219"/>
        <end position="237"/>
    </location>
</feature>
<dbReference type="InParanoid" id="A0A2T3AZW9"/>
<evidence type="ECO:0000256" key="2">
    <source>
        <dbReference type="ARBA" id="ARBA00022692"/>
    </source>
</evidence>
<keyword evidence="2 6" id="KW-0812">Transmembrane</keyword>
<dbReference type="GO" id="GO:0034993">
    <property type="term" value="C:meiotic nuclear membrane microtubule tethering complex"/>
    <property type="evidence" value="ECO:0007669"/>
    <property type="project" value="TreeGrafter"/>
</dbReference>
<evidence type="ECO:0000256" key="5">
    <source>
        <dbReference type="SAM" id="MobiDB-lite"/>
    </source>
</evidence>
<organism evidence="8 9">
    <name type="scientific">Amorphotheca resinae ATCC 22711</name>
    <dbReference type="NCBI Taxonomy" id="857342"/>
    <lineage>
        <taxon>Eukaryota</taxon>
        <taxon>Fungi</taxon>
        <taxon>Dikarya</taxon>
        <taxon>Ascomycota</taxon>
        <taxon>Pezizomycotina</taxon>
        <taxon>Leotiomycetes</taxon>
        <taxon>Helotiales</taxon>
        <taxon>Amorphothecaceae</taxon>
        <taxon>Amorphotheca</taxon>
    </lineage>
</organism>
<keyword evidence="4 6" id="KW-0472">Membrane</keyword>